<dbReference type="RefSeq" id="WP_103203603.1">
    <property type="nucleotide sequence ID" value="NZ_CVTD020000026.1"/>
</dbReference>
<accession>A0A0H5SJ65</accession>
<dbReference type="AlphaFoldDB" id="A0A0H5SJ65"/>
<evidence type="ECO:0008006" key="5">
    <source>
        <dbReference type="Google" id="ProtNLM"/>
    </source>
</evidence>
<dbReference type="Gene3D" id="3.30.565.40">
    <property type="entry name" value="Fervidobacterium nodosum Rt17-B1 like"/>
    <property type="match status" value="1"/>
</dbReference>
<keyword evidence="4" id="KW-1185">Reference proteome</keyword>
<dbReference type="InterPro" id="IPR037126">
    <property type="entry name" value="PdaC/RsiV-like_sf"/>
</dbReference>
<feature type="domain" description="Deacetylase PdaC" evidence="2">
    <location>
        <begin position="21"/>
        <end position="119"/>
    </location>
</feature>
<reference evidence="3 4" key="1">
    <citation type="submission" date="2015-06" db="EMBL/GenBank/DDBJ databases">
        <authorList>
            <person name="Wibberg Daniel"/>
        </authorList>
    </citation>
    <scope>NUCLEOTIDE SEQUENCE [LARGE SCALE GENOMIC DNA]</scope>
    <source>
        <strain evidence="3 4">T3/55T</strain>
    </source>
</reference>
<sequence>MPECRIFVGKNVITQEMYYKNQVILTYTVNYPYFTSHYNLLILEQINAYYRTRAMMYINKEIKNLYMQATVDYEYAMANQFPVRQYEIYEDFTVTYNRDCILSFYFDRYVYTGGAHGSTVRTSDSWNIACSRPLSITDLFSAGTDIREYYIREILEQIKNEPQNGIMMYFDDYENLVRENLNLSNFYLTNDGVVIYFQQYEIAPYASGIPEFLIPFSEDGAVLPDFC</sequence>
<dbReference type="InterPro" id="IPR021729">
    <property type="entry name" value="DUF3298"/>
</dbReference>
<dbReference type="Pfam" id="PF13739">
    <property type="entry name" value="PdaC"/>
    <property type="match status" value="1"/>
</dbReference>
<name>A0A0H5SJ65_HERHM</name>
<dbReference type="InterPro" id="IPR025303">
    <property type="entry name" value="PdaC"/>
</dbReference>
<evidence type="ECO:0000259" key="2">
    <source>
        <dbReference type="Pfam" id="PF13739"/>
    </source>
</evidence>
<dbReference type="OrthoDB" id="5637at2"/>
<dbReference type="Gene3D" id="3.90.640.20">
    <property type="entry name" value="Heat-shock cognate protein, ATPase"/>
    <property type="match status" value="1"/>
</dbReference>
<evidence type="ECO:0000313" key="3">
    <source>
        <dbReference type="EMBL" id="CRZ35524.1"/>
    </source>
</evidence>
<organism evidence="3 4">
    <name type="scientific">Herbinix hemicellulosilytica</name>
    <dbReference type="NCBI Taxonomy" id="1564487"/>
    <lineage>
        <taxon>Bacteria</taxon>
        <taxon>Bacillati</taxon>
        <taxon>Bacillota</taxon>
        <taxon>Clostridia</taxon>
        <taxon>Lachnospirales</taxon>
        <taxon>Lachnospiraceae</taxon>
        <taxon>Herbinix</taxon>
    </lineage>
</organism>
<dbReference type="Proteomes" id="UP000236497">
    <property type="component" value="Unassembled WGS sequence"/>
</dbReference>
<protein>
    <recommendedName>
        <fullName evidence="5">DUF3298 domain-containing protein</fullName>
    </recommendedName>
</protein>
<gene>
    <name evidence="3" type="ORF">HHT355_2335</name>
</gene>
<evidence type="ECO:0000313" key="4">
    <source>
        <dbReference type="Proteomes" id="UP000236497"/>
    </source>
</evidence>
<dbReference type="EMBL" id="CVTD020000026">
    <property type="protein sequence ID" value="CRZ35524.1"/>
    <property type="molecule type" value="Genomic_DNA"/>
</dbReference>
<evidence type="ECO:0000259" key="1">
    <source>
        <dbReference type="Pfam" id="PF11738"/>
    </source>
</evidence>
<proteinExistence type="predicted"/>
<feature type="domain" description="DUF3298" evidence="1">
    <location>
        <begin position="138"/>
        <end position="217"/>
    </location>
</feature>
<dbReference type="Pfam" id="PF11738">
    <property type="entry name" value="DUF3298"/>
    <property type="match status" value="1"/>
</dbReference>